<feature type="non-terminal residue" evidence="2">
    <location>
        <position position="67"/>
    </location>
</feature>
<comment type="caution">
    <text evidence="2">The sequence shown here is derived from an EMBL/GenBank/DDBJ whole genome shotgun (WGS) entry which is preliminary data.</text>
</comment>
<dbReference type="EMBL" id="JAMKFB020000009">
    <property type="protein sequence ID" value="KAL0184491.1"/>
    <property type="molecule type" value="Genomic_DNA"/>
</dbReference>
<reference evidence="2 3" key="1">
    <citation type="submission" date="2024-05" db="EMBL/GenBank/DDBJ databases">
        <title>Genome sequencing and assembly of Indian major carp, Cirrhinus mrigala (Hamilton, 1822).</title>
        <authorList>
            <person name="Mohindra V."/>
            <person name="Chowdhury L.M."/>
            <person name="Lal K."/>
            <person name="Jena J.K."/>
        </authorList>
    </citation>
    <scope>NUCLEOTIDE SEQUENCE [LARGE SCALE GENOMIC DNA]</scope>
    <source>
        <strain evidence="2">CM1030</strain>
        <tissue evidence="2">Blood</tissue>
    </source>
</reference>
<name>A0ABD0QEX8_CIRMR</name>
<feature type="non-terminal residue" evidence="2">
    <location>
        <position position="1"/>
    </location>
</feature>
<proteinExistence type="predicted"/>
<organism evidence="2 3">
    <name type="scientific">Cirrhinus mrigala</name>
    <name type="common">Mrigala</name>
    <dbReference type="NCBI Taxonomy" id="683832"/>
    <lineage>
        <taxon>Eukaryota</taxon>
        <taxon>Metazoa</taxon>
        <taxon>Chordata</taxon>
        <taxon>Craniata</taxon>
        <taxon>Vertebrata</taxon>
        <taxon>Euteleostomi</taxon>
        <taxon>Actinopterygii</taxon>
        <taxon>Neopterygii</taxon>
        <taxon>Teleostei</taxon>
        <taxon>Ostariophysi</taxon>
        <taxon>Cypriniformes</taxon>
        <taxon>Cyprinidae</taxon>
        <taxon>Labeoninae</taxon>
        <taxon>Labeonini</taxon>
        <taxon>Cirrhinus</taxon>
    </lineage>
</organism>
<evidence type="ECO:0000256" key="1">
    <source>
        <dbReference type="SAM" id="MobiDB-lite"/>
    </source>
</evidence>
<sequence>QSVATVEEGEEMKFNVVKEVQGEQEIQAHFTLPLVEEQGENNLILPTGRLLRTPSEKSHHSSDGTES</sequence>
<accession>A0ABD0QEX8</accession>
<evidence type="ECO:0000313" key="3">
    <source>
        <dbReference type="Proteomes" id="UP001529510"/>
    </source>
</evidence>
<dbReference type="Proteomes" id="UP001529510">
    <property type="component" value="Unassembled WGS sequence"/>
</dbReference>
<feature type="compositionally biased region" description="Basic and acidic residues" evidence="1">
    <location>
        <begin position="54"/>
        <end position="67"/>
    </location>
</feature>
<gene>
    <name evidence="2" type="ORF">M9458_020187</name>
</gene>
<dbReference type="AlphaFoldDB" id="A0ABD0QEX8"/>
<feature type="region of interest" description="Disordered" evidence="1">
    <location>
        <begin position="48"/>
        <end position="67"/>
    </location>
</feature>
<keyword evidence="3" id="KW-1185">Reference proteome</keyword>
<evidence type="ECO:0000313" key="2">
    <source>
        <dbReference type="EMBL" id="KAL0184491.1"/>
    </source>
</evidence>
<protein>
    <submittedName>
        <fullName evidence="2">Uncharacterized protein</fullName>
    </submittedName>
</protein>